<sequence>MQQANTSTSQEILSVSRLNRMAKRLLENEIGTIWLSAEISNFVCAASGHWYFTLKDERAQIKAAMFKNANRFLRQRPKEGDKILVRASVGLYEPRGDYQLIVEHMEGDGEGQLKRAFEALKEKLFQQGMFEDDVKRPLPASIRRVGIVTSSSGAALHDALTVFKRRSPATEIIIYPTMVQGADAPRQIIRALNTANQRNEVDVILLTRGGGSLEDLWCFNDEQLAYCIRASLIPIVSAVGHEIDFTIADFVADLRAPTPSAGAELLSQDVNAMLEALRNRESRMQQSMASLHHRLVNRLRLLQHRLAAQHPKVRIQTQQQSLDRLQIRLVHSIQQRLNQLSSRHARVDQRLWRNDPSNRIERSQLTLSQLTKALRKNIYRMLDNRKQKLAYLGQSLHAVSPLATLGRGYSITFDEHQNPLTSVRQAQIGSTIVTRLKDGEVTSKVDLLSPADMRK</sequence>
<dbReference type="PANTHER" id="PTHR30008:SF0">
    <property type="entry name" value="EXODEOXYRIBONUCLEASE 7 LARGE SUBUNIT"/>
    <property type="match status" value="1"/>
</dbReference>
<comment type="function">
    <text evidence="5">Bidirectionally degrades single-stranded DNA into large acid-insoluble oligonucleotides, which are then degraded further into small acid-soluble oligonucleotides.</text>
</comment>
<dbReference type="Pfam" id="PF13742">
    <property type="entry name" value="tRNA_anti_2"/>
    <property type="match status" value="1"/>
</dbReference>
<feature type="domain" description="Exonuclease VII large subunit C-terminal" evidence="7">
    <location>
        <begin position="129"/>
        <end position="443"/>
    </location>
</feature>
<evidence type="ECO:0000313" key="9">
    <source>
        <dbReference type="EMBL" id="MCW8107329.1"/>
    </source>
</evidence>
<evidence type="ECO:0000256" key="5">
    <source>
        <dbReference type="HAMAP-Rule" id="MF_00378"/>
    </source>
</evidence>
<feature type="domain" description="OB-fold nucleic acid binding" evidence="8">
    <location>
        <begin position="13"/>
        <end position="106"/>
    </location>
</feature>
<organism evidence="9 10">
    <name type="scientific">Alteromonas aquimaris</name>
    <dbReference type="NCBI Taxonomy" id="2998417"/>
    <lineage>
        <taxon>Bacteria</taxon>
        <taxon>Pseudomonadati</taxon>
        <taxon>Pseudomonadota</taxon>
        <taxon>Gammaproteobacteria</taxon>
        <taxon>Alteromonadales</taxon>
        <taxon>Alteromonadaceae</taxon>
        <taxon>Alteromonas/Salinimonas group</taxon>
        <taxon>Alteromonas</taxon>
    </lineage>
</organism>
<dbReference type="InterPro" id="IPR020579">
    <property type="entry name" value="Exonuc_VII_lsu_C"/>
</dbReference>
<keyword evidence="3 5" id="KW-0378">Hydrolase</keyword>
<dbReference type="EMBL" id="JAPFRD010000002">
    <property type="protein sequence ID" value="MCW8107329.1"/>
    <property type="molecule type" value="Genomic_DNA"/>
</dbReference>
<proteinExistence type="inferred from homology"/>
<evidence type="ECO:0000256" key="3">
    <source>
        <dbReference type="ARBA" id="ARBA00022801"/>
    </source>
</evidence>
<dbReference type="RefSeq" id="WP_265616025.1">
    <property type="nucleotide sequence ID" value="NZ_JAPFRD010000002.1"/>
</dbReference>
<dbReference type="HAMAP" id="MF_00378">
    <property type="entry name" value="Exonuc_7_L"/>
    <property type="match status" value="1"/>
</dbReference>
<gene>
    <name evidence="5 9" type="primary">xseA</name>
    <name evidence="9" type="ORF">OPS25_02265</name>
</gene>
<evidence type="ECO:0000256" key="1">
    <source>
        <dbReference type="ARBA" id="ARBA00022490"/>
    </source>
</evidence>
<comment type="subcellular location">
    <subcellularLocation>
        <location evidence="5 6">Cytoplasm</location>
    </subcellularLocation>
</comment>
<comment type="similarity">
    <text evidence="5 6">Belongs to the XseA family.</text>
</comment>
<evidence type="ECO:0000256" key="6">
    <source>
        <dbReference type="RuleBase" id="RU004355"/>
    </source>
</evidence>
<evidence type="ECO:0000256" key="2">
    <source>
        <dbReference type="ARBA" id="ARBA00022722"/>
    </source>
</evidence>
<keyword evidence="1 5" id="KW-0963">Cytoplasm</keyword>
<evidence type="ECO:0000313" key="10">
    <source>
        <dbReference type="Proteomes" id="UP001142810"/>
    </source>
</evidence>
<evidence type="ECO:0000259" key="8">
    <source>
        <dbReference type="Pfam" id="PF13742"/>
    </source>
</evidence>
<evidence type="ECO:0000256" key="4">
    <source>
        <dbReference type="ARBA" id="ARBA00022839"/>
    </source>
</evidence>
<protein>
    <recommendedName>
        <fullName evidence="5">Exodeoxyribonuclease 7 large subunit</fullName>
        <ecNumber evidence="5">3.1.11.6</ecNumber>
    </recommendedName>
    <alternativeName>
        <fullName evidence="5">Exodeoxyribonuclease VII large subunit</fullName>
        <shortName evidence="5">Exonuclease VII large subunit</shortName>
    </alternativeName>
</protein>
<dbReference type="GO" id="GO:0008855">
    <property type="term" value="F:exodeoxyribonuclease VII activity"/>
    <property type="evidence" value="ECO:0007669"/>
    <property type="project" value="UniProtKB-EC"/>
</dbReference>
<reference evidence="9" key="1">
    <citation type="submission" date="2022-11" db="EMBL/GenBank/DDBJ databases">
        <title>Alteromonas sp. nov., isolated from sea water of the Qingdao.</title>
        <authorList>
            <person name="Wang Q."/>
        </authorList>
    </citation>
    <scope>NUCLEOTIDE SEQUENCE</scope>
    <source>
        <strain evidence="9">ASW11-7</strain>
    </source>
</reference>
<dbReference type="InterPro" id="IPR003753">
    <property type="entry name" value="Exonuc_VII_L"/>
</dbReference>
<dbReference type="PANTHER" id="PTHR30008">
    <property type="entry name" value="EXODEOXYRIBONUCLEASE 7 LARGE SUBUNIT"/>
    <property type="match status" value="1"/>
</dbReference>
<dbReference type="Proteomes" id="UP001142810">
    <property type="component" value="Unassembled WGS sequence"/>
</dbReference>
<keyword evidence="10" id="KW-1185">Reference proteome</keyword>
<comment type="catalytic activity">
    <reaction evidence="5 6">
        <text>Exonucleolytic cleavage in either 5'- to 3'- or 3'- to 5'-direction to yield nucleoside 5'-phosphates.</text>
        <dbReference type="EC" id="3.1.11.6"/>
    </reaction>
</comment>
<dbReference type="NCBIfam" id="TIGR00237">
    <property type="entry name" value="xseA"/>
    <property type="match status" value="1"/>
</dbReference>
<accession>A0ABT3P3J2</accession>
<name>A0ABT3P3J2_9ALTE</name>
<keyword evidence="4 5" id="KW-0269">Exonuclease</keyword>
<dbReference type="InterPro" id="IPR025824">
    <property type="entry name" value="OB-fold_nuc-bd_dom"/>
</dbReference>
<dbReference type="EC" id="3.1.11.6" evidence="5"/>
<comment type="caution">
    <text evidence="9">The sequence shown here is derived from an EMBL/GenBank/DDBJ whole genome shotgun (WGS) entry which is preliminary data.</text>
</comment>
<dbReference type="Pfam" id="PF02601">
    <property type="entry name" value="Exonuc_VII_L"/>
    <property type="match status" value="1"/>
</dbReference>
<dbReference type="CDD" id="cd04489">
    <property type="entry name" value="ExoVII_LU_OBF"/>
    <property type="match status" value="1"/>
</dbReference>
<comment type="subunit">
    <text evidence="5">Heterooligomer composed of large and small subunits.</text>
</comment>
<keyword evidence="2 5" id="KW-0540">Nuclease</keyword>
<evidence type="ECO:0000259" key="7">
    <source>
        <dbReference type="Pfam" id="PF02601"/>
    </source>
</evidence>